<sequence length="356" mass="38259">MATDARLSVGLASHPKTKKLIRRVGGDGAWRLVCLFLWCAANRPDGNLEGLSDEDIELAVDWAGDEGAFVAALHDVGFLDGDECSRSVHGWQEHNPWVAGSEARSEKARWAALCKQYGRKDAARRMPEYAERIGVASSEDAAERQEHAGSMQTAVPEAASSMPAAVPESATSVPLAESSTAPSPSPSPSPSPKDQTPLSADADRGAPADVQESPAAPKPDPVQEVFAYWQEVMNSPRSVLDDKRRKVIRGALKAGHSADDLRRAIRGCSKTPHNMGQNDRREKYNGIELILRSADQIDRFIANDPGADTPGAVDRVSVVATLQGRYPGASVTQLDGGRFRVGNRFFDACGNPEPVL</sequence>
<feature type="region of interest" description="Disordered" evidence="1">
    <location>
        <begin position="135"/>
        <end position="220"/>
    </location>
</feature>
<proteinExistence type="predicted"/>
<evidence type="ECO:0000313" key="3">
    <source>
        <dbReference type="Proteomes" id="UP000509782"/>
    </source>
</evidence>
<dbReference type="Proteomes" id="UP000509782">
    <property type="component" value="Chromosome"/>
</dbReference>
<dbReference type="EMBL" id="CP054569">
    <property type="protein sequence ID" value="QKQ48508.1"/>
    <property type="molecule type" value="Genomic_DNA"/>
</dbReference>
<organism evidence="2 3">
    <name type="scientific">Achromobacter denitrificans</name>
    <name type="common">Alcaligenes denitrificans</name>
    <dbReference type="NCBI Taxonomy" id="32002"/>
    <lineage>
        <taxon>Bacteria</taxon>
        <taxon>Pseudomonadati</taxon>
        <taxon>Pseudomonadota</taxon>
        <taxon>Betaproteobacteria</taxon>
        <taxon>Burkholderiales</taxon>
        <taxon>Alcaligenaceae</taxon>
        <taxon>Achromobacter</taxon>
    </lineage>
</organism>
<reference evidence="2 3" key="1">
    <citation type="submission" date="2020-05" db="EMBL/GenBank/DDBJ databases">
        <title>FDA dAtabase for Regulatory Grade micrObial Sequences (FDA-ARGOS): Supporting development and validation of Infectious Disease Dx tests.</title>
        <authorList>
            <person name="Sproer C."/>
            <person name="Gronow S."/>
            <person name="Severitt S."/>
            <person name="Schroder I."/>
            <person name="Tallon L."/>
            <person name="Sadzewicz L."/>
            <person name="Zhao X."/>
            <person name="Vavikolanu K."/>
            <person name="Mehta A."/>
            <person name="Aluvathingal J."/>
            <person name="Nadendla S."/>
            <person name="Myers T."/>
            <person name="Yan Y."/>
            <person name="Sichtig H."/>
        </authorList>
    </citation>
    <scope>NUCLEOTIDE SEQUENCE [LARGE SCALE GENOMIC DNA]</scope>
    <source>
        <strain evidence="2 3">FDAARGOS_787</strain>
    </source>
</reference>
<dbReference type="RefSeq" id="WP_174716721.1">
    <property type="nucleotide sequence ID" value="NZ_CP054569.1"/>
</dbReference>
<name>A0A6N0JPF9_ACHDE</name>
<evidence type="ECO:0000256" key="1">
    <source>
        <dbReference type="SAM" id="MobiDB-lite"/>
    </source>
</evidence>
<protein>
    <recommendedName>
        <fullName evidence="4">DUF1376 domain-containing protein</fullName>
    </recommendedName>
</protein>
<evidence type="ECO:0000313" key="2">
    <source>
        <dbReference type="EMBL" id="QKQ48508.1"/>
    </source>
</evidence>
<evidence type="ECO:0008006" key="4">
    <source>
        <dbReference type="Google" id="ProtNLM"/>
    </source>
</evidence>
<accession>A0A6N0JPF9</accession>
<gene>
    <name evidence="2" type="ORF">FOC81_18130</name>
</gene>
<dbReference type="AlphaFoldDB" id="A0A6N0JPF9"/>